<dbReference type="SUPFAM" id="SSF53254">
    <property type="entry name" value="Phosphoglycerate mutase-like"/>
    <property type="match status" value="1"/>
</dbReference>
<name>A0A9P4IML1_9PEZI</name>
<comment type="caution">
    <text evidence="2">The sequence shown here is derived from an EMBL/GenBank/DDBJ whole genome shotgun (WGS) entry which is preliminary data.</text>
</comment>
<proteinExistence type="predicted"/>
<gene>
    <name evidence="2" type="ORF">NA57DRAFT_70525</name>
</gene>
<dbReference type="Proteomes" id="UP000799772">
    <property type="component" value="Unassembled WGS sequence"/>
</dbReference>
<dbReference type="InterPro" id="IPR013078">
    <property type="entry name" value="His_Pase_superF_clade-1"/>
</dbReference>
<accession>A0A9P4IML1</accession>
<feature type="region of interest" description="Disordered" evidence="1">
    <location>
        <begin position="289"/>
        <end position="315"/>
    </location>
</feature>
<sequence length="315" mass="34797">MVLETIYVVRHGFRSNWIVDHETGEYLASIPGPTGIPSDPALASYGVHQAKQLGEKIVSLDPPVDIVYSSPFYRCLQTLKPGVEKLFGEGRAGEKIRVENGLGEFYGLARFDHPSPAPLSELHTHFPDMLHDEYEAVLVPSVNGESIPELHDRVAYVLDRIITQLDNDPRGPKTLLISTHAATMICIGRVLTGRMPEDISEEDFLCYTCSLSKYERKNKQAIESDVEQWDSRQPNKIPKTGWVGKGIKGGWNCTLNGDCSFLAGGEERGWRFSGDEDFLSNPNAFNDAANAANSRSGIVEGESAEEGEKSKTSRL</sequence>
<reference evidence="2" key="1">
    <citation type="journal article" date="2020" name="Stud. Mycol.">
        <title>101 Dothideomycetes genomes: a test case for predicting lifestyles and emergence of pathogens.</title>
        <authorList>
            <person name="Haridas S."/>
            <person name="Albert R."/>
            <person name="Binder M."/>
            <person name="Bloem J."/>
            <person name="Labutti K."/>
            <person name="Salamov A."/>
            <person name="Andreopoulos B."/>
            <person name="Baker S."/>
            <person name="Barry K."/>
            <person name="Bills G."/>
            <person name="Bluhm B."/>
            <person name="Cannon C."/>
            <person name="Castanera R."/>
            <person name="Culley D."/>
            <person name="Daum C."/>
            <person name="Ezra D."/>
            <person name="Gonzalez J."/>
            <person name="Henrissat B."/>
            <person name="Kuo A."/>
            <person name="Liang C."/>
            <person name="Lipzen A."/>
            <person name="Lutzoni F."/>
            <person name="Magnuson J."/>
            <person name="Mondo S."/>
            <person name="Nolan M."/>
            <person name="Ohm R."/>
            <person name="Pangilinan J."/>
            <person name="Park H.-J."/>
            <person name="Ramirez L."/>
            <person name="Alfaro M."/>
            <person name="Sun H."/>
            <person name="Tritt A."/>
            <person name="Yoshinaga Y."/>
            <person name="Zwiers L.-H."/>
            <person name="Turgeon B."/>
            <person name="Goodwin S."/>
            <person name="Spatafora J."/>
            <person name="Crous P."/>
            <person name="Grigoriev I."/>
        </authorList>
    </citation>
    <scope>NUCLEOTIDE SEQUENCE</scope>
    <source>
        <strain evidence="2">CBS 133067</strain>
    </source>
</reference>
<dbReference type="PANTHER" id="PTHR16469:SF51">
    <property type="entry name" value="TRANSCRIPTION FACTOR TAU 55 KDA SUBUNIT"/>
    <property type="match status" value="1"/>
</dbReference>
<keyword evidence="3" id="KW-1185">Reference proteome</keyword>
<dbReference type="Gene3D" id="3.40.50.1240">
    <property type="entry name" value="Phosphoglycerate mutase-like"/>
    <property type="match status" value="1"/>
</dbReference>
<dbReference type="AlphaFoldDB" id="A0A9P4IML1"/>
<feature type="compositionally biased region" description="Basic and acidic residues" evidence="1">
    <location>
        <begin position="306"/>
        <end position="315"/>
    </location>
</feature>
<evidence type="ECO:0000256" key="1">
    <source>
        <dbReference type="SAM" id="MobiDB-lite"/>
    </source>
</evidence>
<dbReference type="InterPro" id="IPR051710">
    <property type="entry name" value="Phosphatase_SH3-domain"/>
</dbReference>
<dbReference type="SMART" id="SM00855">
    <property type="entry name" value="PGAM"/>
    <property type="match status" value="1"/>
</dbReference>
<evidence type="ECO:0000313" key="3">
    <source>
        <dbReference type="Proteomes" id="UP000799772"/>
    </source>
</evidence>
<organism evidence="2 3">
    <name type="scientific">Rhizodiscina lignyota</name>
    <dbReference type="NCBI Taxonomy" id="1504668"/>
    <lineage>
        <taxon>Eukaryota</taxon>
        <taxon>Fungi</taxon>
        <taxon>Dikarya</taxon>
        <taxon>Ascomycota</taxon>
        <taxon>Pezizomycotina</taxon>
        <taxon>Dothideomycetes</taxon>
        <taxon>Pleosporomycetidae</taxon>
        <taxon>Aulographales</taxon>
        <taxon>Rhizodiscinaceae</taxon>
        <taxon>Rhizodiscina</taxon>
    </lineage>
</organism>
<evidence type="ECO:0000313" key="2">
    <source>
        <dbReference type="EMBL" id="KAF2104315.1"/>
    </source>
</evidence>
<dbReference type="OrthoDB" id="414418at2759"/>
<protein>
    <submittedName>
        <fullName evidence="2">Phosphoglycerate mutase-like protein</fullName>
    </submittedName>
</protein>
<dbReference type="CDD" id="cd07067">
    <property type="entry name" value="HP_PGM_like"/>
    <property type="match status" value="1"/>
</dbReference>
<dbReference type="EMBL" id="ML978121">
    <property type="protein sequence ID" value="KAF2104315.1"/>
    <property type="molecule type" value="Genomic_DNA"/>
</dbReference>
<dbReference type="PANTHER" id="PTHR16469">
    <property type="entry name" value="UBIQUITIN-ASSOCIATED AND SH3 DOMAIN-CONTAINING BA-RELATED"/>
    <property type="match status" value="1"/>
</dbReference>
<dbReference type="Pfam" id="PF00300">
    <property type="entry name" value="His_Phos_1"/>
    <property type="match status" value="1"/>
</dbReference>
<dbReference type="InterPro" id="IPR029033">
    <property type="entry name" value="His_PPase_superfam"/>
</dbReference>